<gene>
    <name evidence="2" type="ORF">KIH39_17710</name>
</gene>
<keyword evidence="1" id="KW-0472">Membrane</keyword>
<dbReference type="EMBL" id="CP074694">
    <property type="protein sequence ID" value="QVL30681.1"/>
    <property type="molecule type" value="Genomic_DNA"/>
</dbReference>
<feature type="transmembrane region" description="Helical" evidence="1">
    <location>
        <begin position="77"/>
        <end position="98"/>
    </location>
</feature>
<name>A0A8E6B3Y3_9BACT</name>
<dbReference type="Proteomes" id="UP000676194">
    <property type="component" value="Chromosome"/>
</dbReference>
<dbReference type="KEGG" id="tsph:KIH39_17710"/>
<evidence type="ECO:0000313" key="3">
    <source>
        <dbReference type="Proteomes" id="UP000676194"/>
    </source>
</evidence>
<protein>
    <submittedName>
        <fullName evidence="2">Uncharacterized protein</fullName>
    </submittedName>
</protein>
<evidence type="ECO:0000256" key="1">
    <source>
        <dbReference type="SAM" id="Phobius"/>
    </source>
</evidence>
<proteinExistence type="predicted"/>
<keyword evidence="3" id="KW-1185">Reference proteome</keyword>
<accession>A0A8E6B3Y3</accession>
<keyword evidence="1" id="KW-0812">Transmembrane</keyword>
<sequence>MPYPVRQITVCPKCAREAVLVEAAVPPSVLREGDRIVWTNWELRKDETYFYDRYLLEYPGDNRPKRMVLVSELSSRAYIWLTTMPVLIAGLLLALFISNIHGNHVVLILISLIVSAVPLWLINNRADKKIDQDQELVEAFWEEAAPQFHANAFNVKQMAMVYEICLFESHQRMPIVRFGEILRQTKICANAVNSRMEENGNTRMYRLMVSSTLRMLQVEDITAVALVLRLLDHIASVASGELPLAYADEVLQMLPRATEDREVRVRLRVLLCQKWFEVGWQPRKLHLMGKLYPSLGQAIASENESGLWNLYTLWKRGKVYDWKTLGEVETVFSLAGTEGELSQILLKEPDLLMMIQRSEALGGTAEHAIVLCEEGLFFDKKKIDDVKFTVSPKVPKEIVRKLHSWTDYYFETFQHYVEYYQQQEKDAYHELLWKQRLITCENCQTPFLAVPGEAGILAGAVV</sequence>
<evidence type="ECO:0000313" key="2">
    <source>
        <dbReference type="EMBL" id="QVL30681.1"/>
    </source>
</evidence>
<dbReference type="AlphaFoldDB" id="A0A8E6B3Y3"/>
<reference evidence="2" key="1">
    <citation type="submission" date="2021-05" db="EMBL/GenBank/DDBJ databases">
        <title>Complete genome sequence of the cellulolytic planctomycete Telmatocola sphagniphila SP2T and characterization of the first cellulase from planctomycetes.</title>
        <authorList>
            <person name="Rakitin A.L."/>
            <person name="Beletsky A.V."/>
            <person name="Naumoff D.G."/>
            <person name="Kulichevskaya I.S."/>
            <person name="Mardanov A.V."/>
            <person name="Ravin N.V."/>
            <person name="Dedysh S.N."/>
        </authorList>
    </citation>
    <scope>NUCLEOTIDE SEQUENCE</scope>
    <source>
        <strain evidence="2">SP2T</strain>
    </source>
</reference>
<dbReference type="RefSeq" id="WP_213494559.1">
    <property type="nucleotide sequence ID" value="NZ_CP074694.1"/>
</dbReference>
<keyword evidence="1" id="KW-1133">Transmembrane helix</keyword>
<organism evidence="2 3">
    <name type="scientific">Telmatocola sphagniphila</name>
    <dbReference type="NCBI Taxonomy" id="1123043"/>
    <lineage>
        <taxon>Bacteria</taxon>
        <taxon>Pseudomonadati</taxon>
        <taxon>Planctomycetota</taxon>
        <taxon>Planctomycetia</taxon>
        <taxon>Gemmatales</taxon>
        <taxon>Gemmataceae</taxon>
    </lineage>
</organism>
<feature type="transmembrane region" description="Helical" evidence="1">
    <location>
        <begin position="104"/>
        <end position="122"/>
    </location>
</feature>